<sequence length="254" mass="29483">MNQKFRMIPSLTECVFYNNFANILQIPLPKIYKTVEWIIGKQEGCIHMEDLSIKGKCLSHFQSMNLTQVKCFIRHLAHWHKNILSTENWRGKYLKNAITIANFVIGDDEAIDEFLVNCRRKELFHLVDKYRKFSLNTEYINFVNVQAHKDLNLPSVIVHGDISANNMMLCTDSDGNVQNEIAAIIDLQVMHEGSPMSDLSCFLTLCFDGGVVRRQTEEFAIQYYFYCLVKEFGDANLVPKSFEFRMITFLLPMD</sequence>
<organism evidence="2 3">
    <name type="scientific">Panagrolaimus davidi</name>
    <dbReference type="NCBI Taxonomy" id="227884"/>
    <lineage>
        <taxon>Eukaryota</taxon>
        <taxon>Metazoa</taxon>
        <taxon>Ecdysozoa</taxon>
        <taxon>Nematoda</taxon>
        <taxon>Chromadorea</taxon>
        <taxon>Rhabditida</taxon>
        <taxon>Tylenchina</taxon>
        <taxon>Panagrolaimomorpha</taxon>
        <taxon>Panagrolaimoidea</taxon>
        <taxon>Panagrolaimidae</taxon>
        <taxon>Panagrolaimus</taxon>
    </lineage>
</organism>
<dbReference type="Pfam" id="PF02958">
    <property type="entry name" value="EcKL"/>
    <property type="match status" value="1"/>
</dbReference>
<protein>
    <submittedName>
        <fullName evidence="3">CHK kinase-like domain-containing protein</fullName>
    </submittedName>
</protein>
<feature type="domain" description="CHK kinase-like" evidence="1">
    <location>
        <begin position="46"/>
        <end position="234"/>
    </location>
</feature>
<dbReference type="SUPFAM" id="SSF56112">
    <property type="entry name" value="Protein kinase-like (PK-like)"/>
    <property type="match status" value="1"/>
</dbReference>
<dbReference type="PANTHER" id="PTHR23020:SF41">
    <property type="entry name" value="AMINOGLYCOSIDE PHOSPHOTRANSFERASE DOMAIN-CONTAINING PROTEIN"/>
    <property type="match status" value="1"/>
</dbReference>
<accession>A0A914NZ91</accession>
<evidence type="ECO:0000313" key="2">
    <source>
        <dbReference type="Proteomes" id="UP000887578"/>
    </source>
</evidence>
<name>A0A914NZ91_9BILA</name>
<dbReference type="AlphaFoldDB" id="A0A914NZ91"/>
<reference evidence="3" key="1">
    <citation type="submission" date="2022-11" db="UniProtKB">
        <authorList>
            <consortium name="WormBaseParasite"/>
        </authorList>
    </citation>
    <scope>IDENTIFICATION</scope>
</reference>
<evidence type="ECO:0000259" key="1">
    <source>
        <dbReference type="SMART" id="SM00587"/>
    </source>
</evidence>
<evidence type="ECO:0000313" key="3">
    <source>
        <dbReference type="WBParaSite" id="PDA_v2.g10788.t1"/>
    </source>
</evidence>
<dbReference type="InterPro" id="IPR004119">
    <property type="entry name" value="EcKL"/>
</dbReference>
<dbReference type="PANTHER" id="PTHR23020">
    <property type="entry name" value="UNCHARACTERIZED NUCLEAR HORMONE RECEPTOR-RELATED"/>
    <property type="match status" value="1"/>
</dbReference>
<keyword evidence="2" id="KW-1185">Reference proteome</keyword>
<dbReference type="InterPro" id="IPR052961">
    <property type="entry name" value="Oxido-Kinase-like_Enzymes"/>
</dbReference>
<dbReference type="InterPro" id="IPR015897">
    <property type="entry name" value="CHK_kinase-like"/>
</dbReference>
<dbReference type="Proteomes" id="UP000887578">
    <property type="component" value="Unplaced"/>
</dbReference>
<dbReference type="InterPro" id="IPR011009">
    <property type="entry name" value="Kinase-like_dom_sf"/>
</dbReference>
<proteinExistence type="predicted"/>
<dbReference type="Gene3D" id="3.90.1200.10">
    <property type="match status" value="1"/>
</dbReference>
<dbReference type="WBParaSite" id="PDA_v2.g10788.t1">
    <property type="protein sequence ID" value="PDA_v2.g10788.t1"/>
    <property type="gene ID" value="PDA_v2.g10788"/>
</dbReference>
<dbReference type="SMART" id="SM00587">
    <property type="entry name" value="CHK"/>
    <property type="match status" value="1"/>
</dbReference>